<keyword evidence="1" id="KW-0812">Transmembrane</keyword>
<name>A0A0F9PH50_9ZZZZ</name>
<keyword evidence="1" id="KW-0472">Membrane</keyword>
<proteinExistence type="predicted"/>
<reference evidence="2" key="1">
    <citation type="journal article" date="2015" name="Nature">
        <title>Complex archaea that bridge the gap between prokaryotes and eukaryotes.</title>
        <authorList>
            <person name="Spang A."/>
            <person name="Saw J.H."/>
            <person name="Jorgensen S.L."/>
            <person name="Zaremba-Niedzwiedzka K."/>
            <person name="Martijn J."/>
            <person name="Lind A.E."/>
            <person name="van Eijk R."/>
            <person name="Schleper C."/>
            <person name="Guy L."/>
            <person name="Ettema T.J."/>
        </authorList>
    </citation>
    <scope>NUCLEOTIDE SEQUENCE</scope>
</reference>
<sequence length="78" mass="8939">MITKGIFGEGCFVKIWDKRLPCNWYTRFLVKHGGLNRDEAYEKFASGQRFKQRIKPVLVTIGFIGTVMTVLAIIGFLL</sequence>
<evidence type="ECO:0000256" key="1">
    <source>
        <dbReference type="SAM" id="Phobius"/>
    </source>
</evidence>
<comment type="caution">
    <text evidence="2">The sequence shown here is derived from an EMBL/GenBank/DDBJ whole genome shotgun (WGS) entry which is preliminary data.</text>
</comment>
<evidence type="ECO:0000313" key="2">
    <source>
        <dbReference type="EMBL" id="KKN29484.1"/>
    </source>
</evidence>
<dbReference type="EMBL" id="LAZR01002484">
    <property type="protein sequence ID" value="KKN29484.1"/>
    <property type="molecule type" value="Genomic_DNA"/>
</dbReference>
<keyword evidence="1" id="KW-1133">Transmembrane helix</keyword>
<gene>
    <name evidence="2" type="ORF">LCGC14_0843440</name>
</gene>
<organism evidence="2">
    <name type="scientific">marine sediment metagenome</name>
    <dbReference type="NCBI Taxonomy" id="412755"/>
    <lineage>
        <taxon>unclassified sequences</taxon>
        <taxon>metagenomes</taxon>
        <taxon>ecological metagenomes</taxon>
    </lineage>
</organism>
<accession>A0A0F9PH50</accession>
<dbReference type="AlphaFoldDB" id="A0A0F9PH50"/>
<feature type="transmembrane region" description="Helical" evidence="1">
    <location>
        <begin position="57"/>
        <end position="77"/>
    </location>
</feature>
<protein>
    <submittedName>
        <fullName evidence="2">Uncharacterized protein</fullName>
    </submittedName>
</protein>